<proteinExistence type="predicted"/>
<evidence type="ECO:0000259" key="1">
    <source>
        <dbReference type="PROSITE" id="PS51192"/>
    </source>
</evidence>
<dbReference type="PANTHER" id="PTHR47396:SF1">
    <property type="entry name" value="ATP-DEPENDENT HELICASE IRC3-RELATED"/>
    <property type="match status" value="1"/>
</dbReference>
<organism evidence="2">
    <name type="scientific">Candidatus Kentrum sp. UNK</name>
    <dbReference type="NCBI Taxonomy" id="2126344"/>
    <lineage>
        <taxon>Bacteria</taxon>
        <taxon>Pseudomonadati</taxon>
        <taxon>Pseudomonadota</taxon>
        <taxon>Gammaproteobacteria</taxon>
        <taxon>Candidatus Kentrum</taxon>
    </lineage>
</organism>
<evidence type="ECO:0000313" key="2">
    <source>
        <dbReference type="EMBL" id="VFK67370.1"/>
    </source>
</evidence>
<dbReference type="SUPFAM" id="SSF52540">
    <property type="entry name" value="P-loop containing nucleoside triphosphate hydrolases"/>
    <property type="match status" value="1"/>
</dbReference>
<dbReference type="EMBL" id="CAADFZ010000138">
    <property type="protein sequence ID" value="VFK67370.1"/>
    <property type="molecule type" value="Genomic_DNA"/>
</dbReference>
<dbReference type="GO" id="GO:0016787">
    <property type="term" value="F:hydrolase activity"/>
    <property type="evidence" value="ECO:0007669"/>
    <property type="project" value="InterPro"/>
</dbReference>
<dbReference type="PROSITE" id="PS51192">
    <property type="entry name" value="HELICASE_ATP_BIND_1"/>
    <property type="match status" value="1"/>
</dbReference>
<dbReference type="GO" id="GO:0005829">
    <property type="term" value="C:cytosol"/>
    <property type="evidence" value="ECO:0007669"/>
    <property type="project" value="TreeGrafter"/>
</dbReference>
<dbReference type="InterPro" id="IPR027417">
    <property type="entry name" value="P-loop_NTPase"/>
</dbReference>
<reference evidence="2" key="1">
    <citation type="submission" date="2019-02" db="EMBL/GenBank/DDBJ databases">
        <authorList>
            <person name="Gruber-Vodicka R. H."/>
            <person name="Seah K. B. B."/>
        </authorList>
    </citation>
    <scope>NUCLEOTIDE SEQUENCE</scope>
    <source>
        <strain evidence="3">BECK_BY19</strain>
        <strain evidence="2">BECK_BY8</strain>
    </source>
</reference>
<dbReference type="PANTHER" id="PTHR47396">
    <property type="entry name" value="TYPE I RESTRICTION ENZYME ECOKI R PROTEIN"/>
    <property type="match status" value="1"/>
</dbReference>
<gene>
    <name evidence="2" type="ORF">BECKUNK1418G_GA0071005_113811</name>
    <name evidence="3" type="ORF">BECKUNK1418H_GA0071006_113311</name>
</gene>
<dbReference type="InterPro" id="IPR014001">
    <property type="entry name" value="Helicase_ATP-bd"/>
</dbReference>
<dbReference type="GO" id="GO:0005524">
    <property type="term" value="F:ATP binding"/>
    <property type="evidence" value="ECO:0007669"/>
    <property type="project" value="InterPro"/>
</dbReference>
<dbReference type="InterPro" id="IPR006935">
    <property type="entry name" value="Helicase/UvrB_N"/>
</dbReference>
<accession>A0A451AMU7</accession>
<protein>
    <submittedName>
        <fullName evidence="2">Type III restriction enzyme, res subunit</fullName>
    </submittedName>
</protein>
<dbReference type="Gene3D" id="3.40.50.300">
    <property type="entry name" value="P-loop containing nucleotide triphosphate hydrolases"/>
    <property type="match status" value="1"/>
</dbReference>
<dbReference type="EMBL" id="CAADGD010000133">
    <property type="protein sequence ID" value="VFK72719.1"/>
    <property type="molecule type" value="Genomic_DNA"/>
</dbReference>
<dbReference type="InterPro" id="IPR050742">
    <property type="entry name" value="Helicase_Restrict-Modif_Enz"/>
</dbReference>
<sequence>MACGAGKTLTTLKIAGAMAGPGQRVLFLVSSLALLSQTLTEWTQETQTPLHSFAVCSDSEVGKKRPRNTDKDDDRVETFAHELRYPATTDAARLARAVAQRHDAEHITVVFSTYHSIGVINRAQTQHHLPSFDLIICDEAHRTTGATLKGDDESSFVKIHDPDFIQGDKRLYMTATPRIYGDAAKVSEERGEVALASMDDPALYGQDLHALTFSEAVNRGLLVDYKVIILAMDEAHVSRRLQNLLKDENNSLRVDDAAKIVGCWKALSKHQTIEAKQTPDPDPMRRAVAFCQVIEPNTGKAPKNTSGSFHLNFLI</sequence>
<feature type="domain" description="Helicase ATP-binding" evidence="1">
    <location>
        <begin position="1"/>
        <end position="195"/>
    </location>
</feature>
<dbReference type="AlphaFoldDB" id="A0A451AMU7"/>
<dbReference type="Pfam" id="PF04851">
    <property type="entry name" value="ResIII"/>
    <property type="match status" value="1"/>
</dbReference>
<dbReference type="GO" id="GO:0003677">
    <property type="term" value="F:DNA binding"/>
    <property type="evidence" value="ECO:0007669"/>
    <property type="project" value="InterPro"/>
</dbReference>
<evidence type="ECO:0000313" key="3">
    <source>
        <dbReference type="EMBL" id="VFK72719.1"/>
    </source>
</evidence>
<name>A0A451AMU7_9GAMM</name>